<keyword evidence="4" id="KW-1185">Reference proteome</keyword>
<evidence type="ECO:0000256" key="2">
    <source>
        <dbReference type="SAM" id="SignalP"/>
    </source>
</evidence>
<reference evidence="3 4" key="1">
    <citation type="submission" date="2016-02" db="EMBL/GenBank/DDBJ databases">
        <title>Complete genome sequencing and analysis of ATSB10, Dyella thiooxydans isolated from rhizosphere soil of sunflower (Helianthus annuus L.).</title>
        <authorList>
            <person name="Lee Y."/>
            <person name="Hwangbo K."/>
            <person name="Chung H."/>
            <person name="Yoo J."/>
            <person name="Kim K.Y."/>
            <person name="Sa T.M."/>
            <person name="Um Y."/>
            <person name="Madhaiyan M."/>
        </authorList>
    </citation>
    <scope>NUCLEOTIDE SEQUENCE [LARGE SCALE GENOMIC DNA]</scope>
    <source>
        <strain evidence="3 4">ATSB10</strain>
    </source>
</reference>
<name>A0A160MWQ4_9GAMM</name>
<accession>A0A160MWQ4</accession>
<dbReference type="KEGG" id="dtx:ATSB10_01790"/>
<evidence type="ECO:0008006" key="5">
    <source>
        <dbReference type="Google" id="ProtNLM"/>
    </source>
</evidence>
<organism evidence="3 4">
    <name type="scientific">Dyella thiooxydans</name>
    <dbReference type="NCBI Taxonomy" id="445710"/>
    <lineage>
        <taxon>Bacteria</taxon>
        <taxon>Pseudomonadati</taxon>
        <taxon>Pseudomonadota</taxon>
        <taxon>Gammaproteobacteria</taxon>
        <taxon>Lysobacterales</taxon>
        <taxon>Rhodanobacteraceae</taxon>
        <taxon>Dyella</taxon>
    </lineage>
</organism>
<proteinExistence type="predicted"/>
<feature type="region of interest" description="Disordered" evidence="1">
    <location>
        <begin position="463"/>
        <end position="485"/>
    </location>
</feature>
<evidence type="ECO:0000313" key="4">
    <source>
        <dbReference type="Proteomes" id="UP000077255"/>
    </source>
</evidence>
<protein>
    <recommendedName>
        <fullName evidence="5">DUF1800 domain-containing protein</fullName>
    </recommendedName>
</protein>
<dbReference type="STRING" id="445710.ATSB10_01790"/>
<dbReference type="Proteomes" id="UP000077255">
    <property type="component" value="Chromosome"/>
</dbReference>
<dbReference type="PATRIC" id="fig|445710.3.peg.177"/>
<dbReference type="Pfam" id="PF08811">
    <property type="entry name" value="DUF1800"/>
    <property type="match status" value="1"/>
</dbReference>
<dbReference type="InterPro" id="IPR014917">
    <property type="entry name" value="DUF1800"/>
</dbReference>
<sequence length="527" mass="58027">MRRYTRLAPLGLLLALAGALSAPAAADGAPLTHDDIAWLRRASFGIDSATLARYRELGRDRWLDEALADRDDHLPPAIAQEIDGYEAIATPPAQLVMSYRETLRQVKAMPDGDAKVAAKKAAQIHGRELMRQAQQAELLHAIYGSNPLKEQMVWFWLNHFSVYGNKGPVRLLAADYEEHVIRPHALGKFRDLVMATLKSPAMLVYLDNAQNAKDKINENYARELMELHTLGVHAGYTQQDVQQLAAILTGVGVIRPRDAMRGPRMNRRGRFGGFDRFGGERPGVVRQGLFEFNPARHDSSDKVFLGQRIDGGGFDEVEHAVDLIVRQPACAQFVSRELAEYFVSDHPPQALVDAMAATFQRTDGDIAAVLRTLFTSKAITATAGAKFKDPVQFVVSAMRFSLDGRPITNAQPLVAALNQMGEPLYGRITPDGWPLDNASWAGSGQMAKRFDIAGMIGTGRAPLFAPDGTLPRRQPGERPDPPTLNGPLFAQAMQPWLSPHTRDALAQAKSPAEWNTFLLSSPDFNTR</sequence>
<dbReference type="RefSeq" id="WP_063669997.1">
    <property type="nucleotide sequence ID" value="NZ_CP014841.1"/>
</dbReference>
<evidence type="ECO:0000256" key="1">
    <source>
        <dbReference type="SAM" id="MobiDB-lite"/>
    </source>
</evidence>
<dbReference type="AlphaFoldDB" id="A0A160MWQ4"/>
<keyword evidence="2" id="KW-0732">Signal</keyword>
<feature type="signal peptide" evidence="2">
    <location>
        <begin position="1"/>
        <end position="24"/>
    </location>
</feature>
<dbReference type="EMBL" id="CP014841">
    <property type="protein sequence ID" value="AND67633.1"/>
    <property type="molecule type" value="Genomic_DNA"/>
</dbReference>
<evidence type="ECO:0000313" key="3">
    <source>
        <dbReference type="EMBL" id="AND67633.1"/>
    </source>
</evidence>
<gene>
    <name evidence="3" type="ORF">ATSB10_01790</name>
</gene>
<feature type="chain" id="PRO_5007817815" description="DUF1800 domain-containing protein" evidence="2">
    <location>
        <begin position="25"/>
        <end position="527"/>
    </location>
</feature>
<dbReference type="OrthoDB" id="9772295at2"/>